<dbReference type="EMBL" id="WRXO01000004">
    <property type="protein sequence ID" value="MVT41940.1"/>
    <property type="molecule type" value="Genomic_DNA"/>
</dbReference>
<proteinExistence type="predicted"/>
<feature type="signal peptide" evidence="1">
    <location>
        <begin position="1"/>
        <end position="23"/>
    </location>
</feature>
<dbReference type="AlphaFoldDB" id="A0A6N8J9N5"/>
<gene>
    <name evidence="2" type="ORF">GO495_15220</name>
</gene>
<reference evidence="2 3" key="1">
    <citation type="submission" date="2019-12" db="EMBL/GenBank/DDBJ databases">
        <title>The draft genomic sequence of strain Chitinophaga oryziterrae JCM 16595.</title>
        <authorList>
            <person name="Zhang X."/>
        </authorList>
    </citation>
    <scope>NUCLEOTIDE SEQUENCE [LARGE SCALE GENOMIC DNA]</scope>
    <source>
        <strain evidence="2 3">JCM 16595</strain>
    </source>
</reference>
<keyword evidence="1" id="KW-0732">Signal</keyword>
<organism evidence="2 3">
    <name type="scientific">Chitinophaga oryziterrae</name>
    <dbReference type="NCBI Taxonomy" id="1031224"/>
    <lineage>
        <taxon>Bacteria</taxon>
        <taxon>Pseudomonadati</taxon>
        <taxon>Bacteroidota</taxon>
        <taxon>Chitinophagia</taxon>
        <taxon>Chitinophagales</taxon>
        <taxon>Chitinophagaceae</taxon>
        <taxon>Chitinophaga</taxon>
    </lineage>
</organism>
<dbReference type="InterPro" id="IPR025514">
    <property type="entry name" value="DUF4402"/>
</dbReference>
<keyword evidence="3" id="KW-1185">Reference proteome</keyword>
<accession>A0A6N8J9N5</accession>
<protein>
    <submittedName>
        <fullName evidence="2">DUF4402 domain-containing protein</fullName>
    </submittedName>
</protein>
<comment type="caution">
    <text evidence="2">The sequence shown here is derived from an EMBL/GenBank/DDBJ whole genome shotgun (WGS) entry which is preliminary data.</text>
</comment>
<evidence type="ECO:0000313" key="3">
    <source>
        <dbReference type="Proteomes" id="UP000468388"/>
    </source>
</evidence>
<sequence length="171" mass="17142">MKPKNKFLLTIFTLAGISTGVHAQETASATATATIVTPISITKNVDMNFGNVAVQSTSGGTVVLTPAGVRSKTGGVTLPTTMGSVSAASFTISGTGAYTYTVTLPSTAHTISSGTNTMTVTVFTSTPSGANGALTAGEQTLNVGATLNVGPAQPSGVYLSDTPFDVTVNYN</sequence>
<evidence type="ECO:0000313" key="2">
    <source>
        <dbReference type="EMBL" id="MVT41940.1"/>
    </source>
</evidence>
<dbReference type="Proteomes" id="UP000468388">
    <property type="component" value="Unassembled WGS sequence"/>
</dbReference>
<dbReference type="Pfam" id="PF14352">
    <property type="entry name" value="DUF4402"/>
    <property type="match status" value="1"/>
</dbReference>
<feature type="chain" id="PRO_5027106825" evidence="1">
    <location>
        <begin position="24"/>
        <end position="171"/>
    </location>
</feature>
<dbReference type="OrthoDB" id="1436810at2"/>
<dbReference type="RefSeq" id="WP_157300580.1">
    <property type="nucleotide sequence ID" value="NZ_BAAAZB010000005.1"/>
</dbReference>
<name>A0A6N8J9N5_9BACT</name>
<evidence type="ECO:0000256" key="1">
    <source>
        <dbReference type="SAM" id="SignalP"/>
    </source>
</evidence>